<evidence type="ECO:0000256" key="11">
    <source>
        <dbReference type="ARBA" id="ARBA00025614"/>
    </source>
</evidence>
<comment type="subcellular location">
    <subcellularLocation>
        <location evidence="13">Cell membrane</location>
        <topology evidence="13">Single-pass membrane protein</topology>
    </subcellularLocation>
    <subcellularLocation>
        <location evidence="12">Endomembrane system</location>
        <topology evidence="12">Single-pass membrane protein</topology>
    </subcellularLocation>
</comment>
<dbReference type="CDD" id="cd06503">
    <property type="entry name" value="ATP-synt_Fo_b"/>
    <property type="match status" value="1"/>
</dbReference>
<evidence type="ECO:0000256" key="6">
    <source>
        <dbReference type="ARBA" id="ARBA00022989"/>
    </source>
</evidence>
<keyword evidence="2 13" id="KW-1003">Cell membrane</keyword>
<evidence type="ECO:0000256" key="1">
    <source>
        <dbReference type="ARBA" id="ARBA00022448"/>
    </source>
</evidence>
<keyword evidence="17" id="KW-1185">Reference proteome</keyword>
<evidence type="ECO:0000256" key="8">
    <source>
        <dbReference type="ARBA" id="ARBA00023136"/>
    </source>
</evidence>
<dbReference type="PANTHER" id="PTHR34264">
    <property type="entry name" value="ATP SYNTHASE SUBUNIT B, CHLOROPLASTIC"/>
    <property type="match status" value="1"/>
</dbReference>
<keyword evidence="4 13" id="KW-0812">Transmembrane</keyword>
<evidence type="ECO:0000256" key="10">
    <source>
        <dbReference type="ARBA" id="ARBA00025198"/>
    </source>
</evidence>
<dbReference type="Pfam" id="PF00430">
    <property type="entry name" value="ATP-synt_B"/>
    <property type="match status" value="1"/>
</dbReference>
<keyword evidence="1 13" id="KW-0813">Transport</keyword>
<dbReference type="RefSeq" id="WP_282001205.1">
    <property type="nucleotide sequence ID" value="NZ_AP027151.1"/>
</dbReference>
<keyword evidence="6 13" id="KW-1133">Transmembrane helix</keyword>
<sequence>MALSVRNRRLVKGVLAVAACGALVAGMAALGFASEGAEGAHHVDTGKQLKDFMWRVIDFAALVALLVWALKKANVKGALADRRANLERALKEAEEARAAAEKKFAEYNEKLEKANSEVDEIYAAIRAEGEQEKSRIIAEAKAAAAKIQEQAAAAAQQEVLKAKAELRDEAARLAVQAAEQMLKDNVTKDDQDRLVKDYLGKVENLH</sequence>
<keyword evidence="15" id="KW-0175">Coiled coil</keyword>
<dbReference type="HAMAP" id="MF_01398">
    <property type="entry name" value="ATP_synth_b_bprime"/>
    <property type="match status" value="1"/>
</dbReference>
<comment type="function">
    <text evidence="11">Component of the F(0) channel, it forms part of the peripheral stalk, linking F(1) to F(0). The b'-subunit is a diverged and duplicated form of b found in plants and photosynthetic bacteria.</text>
</comment>
<proteinExistence type="inferred from homology"/>
<comment type="similarity">
    <text evidence="13 14">Belongs to the ATPase B chain family.</text>
</comment>
<comment type="function">
    <text evidence="10 13">F(1)F(0) ATP synthase produces ATP from ADP in the presence of a proton or sodium gradient. F-type ATPases consist of two structural domains, F(1) containing the extramembraneous catalytic core and F(0) containing the membrane proton channel, linked together by a central stalk and a peripheral stalk. During catalysis, ATP synthesis in the catalytic domain of F(1) is coupled via a rotary mechanism of the central stalk subunits to proton translocation.</text>
</comment>
<evidence type="ECO:0000256" key="9">
    <source>
        <dbReference type="ARBA" id="ARBA00023310"/>
    </source>
</evidence>
<evidence type="ECO:0000313" key="16">
    <source>
        <dbReference type="EMBL" id="BDV41240.1"/>
    </source>
</evidence>
<dbReference type="InterPro" id="IPR002146">
    <property type="entry name" value="ATP_synth_b/b'su_bac/chlpt"/>
</dbReference>
<accession>A0ABM8EFR8</accession>
<name>A0ABM8EFR8_9BACT</name>
<evidence type="ECO:0000256" key="5">
    <source>
        <dbReference type="ARBA" id="ARBA00022781"/>
    </source>
</evidence>
<evidence type="ECO:0000256" key="2">
    <source>
        <dbReference type="ARBA" id="ARBA00022475"/>
    </source>
</evidence>
<evidence type="ECO:0000313" key="17">
    <source>
        <dbReference type="Proteomes" id="UP001317705"/>
    </source>
</evidence>
<evidence type="ECO:0000256" key="15">
    <source>
        <dbReference type="SAM" id="Coils"/>
    </source>
</evidence>
<keyword evidence="5 13" id="KW-0375">Hydrogen ion transport</keyword>
<comment type="subunit">
    <text evidence="13">F-type ATPases have 2 components, F(1) - the catalytic core - and F(0) - the membrane proton channel. F(1) has five subunits: alpha(3), beta(3), gamma(1), delta(1), epsilon(1). F(0) has three main subunits: a(1), b(2) and c(10-14). The alpha and beta chains form an alternating ring which encloses part of the gamma chain. F(1) is attached to F(0) by a central stalk formed by the gamma and epsilon chains, while a peripheral stalk is formed by the delta and b chains.</text>
</comment>
<evidence type="ECO:0000256" key="4">
    <source>
        <dbReference type="ARBA" id="ARBA00022692"/>
    </source>
</evidence>
<evidence type="ECO:0000256" key="3">
    <source>
        <dbReference type="ARBA" id="ARBA00022547"/>
    </source>
</evidence>
<dbReference type="EMBL" id="AP027151">
    <property type="protein sequence ID" value="BDV41240.1"/>
    <property type="molecule type" value="Genomic_DNA"/>
</dbReference>
<gene>
    <name evidence="16" type="primary">atpF_2</name>
    <name evidence="13" type="synonym">atpF</name>
    <name evidence="16" type="ORF">GURASL_01630</name>
</gene>
<evidence type="ECO:0000256" key="7">
    <source>
        <dbReference type="ARBA" id="ARBA00023065"/>
    </source>
</evidence>
<dbReference type="PANTHER" id="PTHR34264:SF3">
    <property type="entry name" value="ATP SYNTHASE SUBUNIT B, CHLOROPLASTIC"/>
    <property type="match status" value="1"/>
</dbReference>
<reference evidence="16 17" key="1">
    <citation type="submission" date="2022-12" db="EMBL/GenBank/DDBJ databases">
        <title>Polyphasic characterization of Geotalea uranireducens NIT-SL11 newly isolated from a complex of sewage sludge and microbially reduced graphene oxide.</title>
        <authorList>
            <person name="Xie L."/>
            <person name="Yoshida N."/>
            <person name="Meng L."/>
        </authorList>
    </citation>
    <scope>NUCLEOTIDE SEQUENCE [LARGE SCALE GENOMIC DNA]</scope>
    <source>
        <strain evidence="16 17">NIT-SL11</strain>
    </source>
</reference>
<evidence type="ECO:0000256" key="13">
    <source>
        <dbReference type="HAMAP-Rule" id="MF_01398"/>
    </source>
</evidence>
<feature type="transmembrane region" description="Helical" evidence="13">
    <location>
        <begin position="52"/>
        <end position="70"/>
    </location>
</feature>
<feature type="coiled-coil region" evidence="15">
    <location>
        <begin position="76"/>
        <end position="183"/>
    </location>
</feature>
<dbReference type="Proteomes" id="UP001317705">
    <property type="component" value="Chromosome"/>
</dbReference>
<protein>
    <recommendedName>
        <fullName evidence="13">ATP synthase subunit b</fullName>
    </recommendedName>
    <alternativeName>
        <fullName evidence="13">ATP synthase F(0) sector subunit b</fullName>
    </alternativeName>
    <alternativeName>
        <fullName evidence="13">ATPase subunit I</fullName>
    </alternativeName>
    <alternativeName>
        <fullName evidence="13">F-type ATPase subunit b</fullName>
        <shortName evidence="13">F-ATPase subunit b</shortName>
    </alternativeName>
</protein>
<keyword evidence="8 13" id="KW-0472">Membrane</keyword>
<evidence type="ECO:0000256" key="12">
    <source>
        <dbReference type="ARBA" id="ARBA00037847"/>
    </source>
</evidence>
<keyword evidence="7 13" id="KW-0406">Ion transport</keyword>
<evidence type="ECO:0000256" key="14">
    <source>
        <dbReference type="RuleBase" id="RU003848"/>
    </source>
</evidence>
<keyword evidence="9 13" id="KW-0066">ATP synthesis</keyword>
<organism evidence="16 17">
    <name type="scientific">Geotalea uraniireducens</name>
    <dbReference type="NCBI Taxonomy" id="351604"/>
    <lineage>
        <taxon>Bacteria</taxon>
        <taxon>Pseudomonadati</taxon>
        <taxon>Thermodesulfobacteriota</taxon>
        <taxon>Desulfuromonadia</taxon>
        <taxon>Geobacterales</taxon>
        <taxon>Geobacteraceae</taxon>
        <taxon>Geotalea</taxon>
    </lineage>
</organism>
<keyword evidence="3 13" id="KW-0138">CF(0)</keyword>